<feature type="transmembrane region" description="Helical" evidence="1">
    <location>
        <begin position="20"/>
        <end position="39"/>
    </location>
</feature>
<keyword evidence="1" id="KW-1133">Transmembrane helix</keyword>
<dbReference type="OrthoDB" id="532384at2759"/>
<keyword evidence="4" id="KW-1185">Reference proteome</keyword>
<sequence>MRRRSSDGAGGGERWPLSAVLLFVAFVTCFVVYTGMSLVHRQSSRSIYSSSLIDPVVGSGAGGEDAEEARGECCRGVENRELWGSSVKWGIDFKFNTSRECCKACKAMCHAGDGPCLCDSWVFCGDKDKCKEKFGQCWLKKQEDPMFPDLAESGEKVPWTSGVIFGKGEGIIGIETEIGTIRVKLFPECAPHSMVYIAEVLKSRHCVGCHFYRAEPRGLSWDESGDPIPNAGLGPPYGLIQGTLAAEGIAFRELPAEACPALRRGSVAWIGAGPEFFISLANHGEWRRSFAVFGSVLSDDLPIAERIARLPAKPDAWNDVPVRVLEAPLKFKVKRSPLKAAAGGGGLS</sequence>
<evidence type="ECO:0000259" key="2">
    <source>
        <dbReference type="Pfam" id="PF00160"/>
    </source>
</evidence>
<dbReference type="InterPro" id="IPR029000">
    <property type="entry name" value="Cyclophilin-like_dom_sf"/>
</dbReference>
<dbReference type="FunFam" id="2.40.100.10:FF:000086">
    <property type="entry name" value="Predicted protein"/>
    <property type="match status" value="1"/>
</dbReference>
<evidence type="ECO:0000313" key="3">
    <source>
        <dbReference type="EMBL" id="CAA7393187.1"/>
    </source>
</evidence>
<feature type="domain" description="PPIase cyclophilin-type" evidence="2">
    <location>
        <begin position="173"/>
        <end position="326"/>
    </location>
</feature>
<organism evidence="3 4">
    <name type="scientific">Spirodela intermedia</name>
    <name type="common">Intermediate duckweed</name>
    <dbReference type="NCBI Taxonomy" id="51605"/>
    <lineage>
        <taxon>Eukaryota</taxon>
        <taxon>Viridiplantae</taxon>
        <taxon>Streptophyta</taxon>
        <taxon>Embryophyta</taxon>
        <taxon>Tracheophyta</taxon>
        <taxon>Spermatophyta</taxon>
        <taxon>Magnoliopsida</taxon>
        <taxon>Liliopsida</taxon>
        <taxon>Araceae</taxon>
        <taxon>Lemnoideae</taxon>
        <taxon>Spirodela</taxon>
    </lineage>
</organism>
<protein>
    <recommendedName>
        <fullName evidence="2">PPIase cyclophilin-type domain-containing protein</fullName>
    </recommendedName>
</protein>
<gene>
    <name evidence="3" type="ORF">SI8410_03003977</name>
</gene>
<dbReference type="Pfam" id="PF00160">
    <property type="entry name" value="Pro_isomerase"/>
    <property type="match status" value="1"/>
</dbReference>
<evidence type="ECO:0000313" key="4">
    <source>
        <dbReference type="Proteomes" id="UP000663760"/>
    </source>
</evidence>
<dbReference type="SUPFAM" id="SSF50891">
    <property type="entry name" value="Cyclophilin-like"/>
    <property type="match status" value="1"/>
</dbReference>
<name>A0A7I8K6N3_SPIIN</name>
<dbReference type="Gene3D" id="2.40.100.10">
    <property type="entry name" value="Cyclophilin-like"/>
    <property type="match status" value="1"/>
</dbReference>
<proteinExistence type="predicted"/>
<dbReference type="Proteomes" id="UP000663760">
    <property type="component" value="Chromosome 3"/>
</dbReference>
<evidence type="ECO:0000256" key="1">
    <source>
        <dbReference type="SAM" id="Phobius"/>
    </source>
</evidence>
<keyword evidence="1" id="KW-0812">Transmembrane</keyword>
<dbReference type="AlphaFoldDB" id="A0A7I8K6N3"/>
<dbReference type="GO" id="GO:0003755">
    <property type="term" value="F:peptidyl-prolyl cis-trans isomerase activity"/>
    <property type="evidence" value="ECO:0007669"/>
    <property type="project" value="InterPro"/>
</dbReference>
<dbReference type="PANTHER" id="PTHR46873">
    <property type="entry name" value="EXPRESSED PROTEIN"/>
    <property type="match status" value="1"/>
</dbReference>
<dbReference type="PANTHER" id="PTHR46873:SF1">
    <property type="entry name" value="EXPRESSED PROTEIN"/>
    <property type="match status" value="1"/>
</dbReference>
<reference evidence="3" key="1">
    <citation type="submission" date="2020-02" db="EMBL/GenBank/DDBJ databases">
        <authorList>
            <person name="Scholz U."/>
            <person name="Mascher M."/>
            <person name="Fiebig A."/>
        </authorList>
    </citation>
    <scope>NUCLEOTIDE SEQUENCE</scope>
</reference>
<dbReference type="EMBL" id="LR746266">
    <property type="protein sequence ID" value="CAA7393187.1"/>
    <property type="molecule type" value="Genomic_DNA"/>
</dbReference>
<keyword evidence="1" id="KW-0472">Membrane</keyword>
<dbReference type="InterPro" id="IPR002130">
    <property type="entry name" value="Cyclophilin-type_PPIase_dom"/>
</dbReference>
<accession>A0A7I8K6N3</accession>